<evidence type="ECO:0000256" key="3">
    <source>
        <dbReference type="ARBA" id="ARBA00022741"/>
    </source>
</evidence>
<reference evidence="7 8" key="1">
    <citation type="submission" date="2019-05" db="EMBL/GenBank/DDBJ databases">
        <title>Another draft genome of Portunus trituberculatus and its Hox gene families provides insights of decapod evolution.</title>
        <authorList>
            <person name="Jeong J.-H."/>
            <person name="Song I."/>
            <person name="Kim S."/>
            <person name="Choi T."/>
            <person name="Kim D."/>
            <person name="Ryu S."/>
            <person name="Kim W."/>
        </authorList>
    </citation>
    <scope>NUCLEOTIDE SEQUENCE [LARGE SCALE GENOMIC DNA]</scope>
    <source>
        <tissue evidence="7">Muscle</tissue>
    </source>
</reference>
<dbReference type="Gene3D" id="1.10.510.10">
    <property type="entry name" value="Transferase(Phosphotransferase) domain 1"/>
    <property type="match status" value="1"/>
</dbReference>
<dbReference type="PANTHER" id="PTHR46485">
    <property type="entry name" value="LIM DOMAIN KINASE 1"/>
    <property type="match status" value="1"/>
</dbReference>
<organism evidence="7 8">
    <name type="scientific">Portunus trituberculatus</name>
    <name type="common">Swimming crab</name>
    <name type="synonym">Neptunus trituberculatus</name>
    <dbReference type="NCBI Taxonomy" id="210409"/>
    <lineage>
        <taxon>Eukaryota</taxon>
        <taxon>Metazoa</taxon>
        <taxon>Ecdysozoa</taxon>
        <taxon>Arthropoda</taxon>
        <taxon>Crustacea</taxon>
        <taxon>Multicrustacea</taxon>
        <taxon>Malacostraca</taxon>
        <taxon>Eumalacostraca</taxon>
        <taxon>Eucarida</taxon>
        <taxon>Decapoda</taxon>
        <taxon>Pleocyemata</taxon>
        <taxon>Brachyura</taxon>
        <taxon>Eubrachyura</taxon>
        <taxon>Portunoidea</taxon>
        <taxon>Portunidae</taxon>
        <taxon>Portuninae</taxon>
        <taxon>Portunus</taxon>
    </lineage>
</organism>
<dbReference type="PANTHER" id="PTHR46485:SF5">
    <property type="entry name" value="CENTER DIVIDER, ISOFORM A"/>
    <property type="match status" value="1"/>
</dbReference>
<keyword evidence="3" id="KW-0547">Nucleotide-binding</keyword>
<dbReference type="GO" id="GO:0005737">
    <property type="term" value="C:cytoplasm"/>
    <property type="evidence" value="ECO:0007669"/>
    <property type="project" value="TreeGrafter"/>
</dbReference>
<keyword evidence="1" id="KW-0723">Serine/threonine-protein kinase</keyword>
<keyword evidence="5" id="KW-0067">ATP-binding</keyword>
<name>A0A5B7IQK1_PORTR</name>
<proteinExistence type="predicted"/>
<accession>A0A5B7IQK1</accession>
<dbReference type="Proteomes" id="UP000324222">
    <property type="component" value="Unassembled WGS sequence"/>
</dbReference>
<dbReference type="EMBL" id="VSRR010063678">
    <property type="protein sequence ID" value="MPC83847.1"/>
    <property type="molecule type" value="Genomic_DNA"/>
</dbReference>
<dbReference type="InterPro" id="IPR011009">
    <property type="entry name" value="Kinase-like_dom_sf"/>
</dbReference>
<evidence type="ECO:0000259" key="6">
    <source>
        <dbReference type="PROSITE" id="PS50011"/>
    </source>
</evidence>
<dbReference type="AlphaFoldDB" id="A0A5B7IQK1"/>
<comment type="caution">
    <text evidence="7">The sequence shown here is derived from an EMBL/GenBank/DDBJ whole genome shotgun (WGS) entry which is preliminary data.</text>
</comment>
<keyword evidence="4 7" id="KW-0418">Kinase</keyword>
<keyword evidence="8" id="KW-1185">Reference proteome</keyword>
<dbReference type="SUPFAM" id="SSF56112">
    <property type="entry name" value="Protein kinase-like (PK-like)"/>
    <property type="match status" value="1"/>
</dbReference>
<evidence type="ECO:0000256" key="5">
    <source>
        <dbReference type="ARBA" id="ARBA00022840"/>
    </source>
</evidence>
<evidence type="ECO:0000256" key="1">
    <source>
        <dbReference type="ARBA" id="ARBA00022527"/>
    </source>
</evidence>
<evidence type="ECO:0000313" key="7">
    <source>
        <dbReference type="EMBL" id="MPC83847.1"/>
    </source>
</evidence>
<evidence type="ECO:0000256" key="4">
    <source>
        <dbReference type="ARBA" id="ARBA00022777"/>
    </source>
</evidence>
<dbReference type="InterPro" id="IPR000719">
    <property type="entry name" value="Prot_kinase_dom"/>
</dbReference>
<evidence type="ECO:0000313" key="8">
    <source>
        <dbReference type="Proteomes" id="UP000324222"/>
    </source>
</evidence>
<gene>
    <name evidence="7" type="primary">Tesk1_1</name>
    <name evidence="7" type="ORF">E2C01_078567</name>
</gene>
<dbReference type="GO" id="GO:0005634">
    <property type="term" value="C:nucleus"/>
    <property type="evidence" value="ECO:0007669"/>
    <property type="project" value="TreeGrafter"/>
</dbReference>
<evidence type="ECO:0000256" key="2">
    <source>
        <dbReference type="ARBA" id="ARBA00022679"/>
    </source>
</evidence>
<dbReference type="GO" id="GO:0005524">
    <property type="term" value="F:ATP binding"/>
    <property type="evidence" value="ECO:0007669"/>
    <property type="project" value="UniProtKB-KW"/>
</dbReference>
<dbReference type="InterPro" id="IPR050940">
    <property type="entry name" value="Actin_reg-Ser/Thr_kinase"/>
</dbReference>
<dbReference type="PROSITE" id="PS50011">
    <property type="entry name" value="PROTEIN_KINASE_DOM"/>
    <property type="match status" value="1"/>
</dbReference>
<dbReference type="Pfam" id="PF00069">
    <property type="entry name" value="Pkinase"/>
    <property type="match status" value="1"/>
</dbReference>
<sequence length="41" mass="4901">MRLRQVGSPYWMAPEVIRGDWYDHRVDVFSFGIIVCEMIAR</sequence>
<dbReference type="GO" id="GO:0004674">
    <property type="term" value="F:protein serine/threonine kinase activity"/>
    <property type="evidence" value="ECO:0007669"/>
    <property type="project" value="UniProtKB-KW"/>
</dbReference>
<keyword evidence="2" id="KW-0808">Transferase</keyword>
<protein>
    <submittedName>
        <fullName evidence="7">Dual specificity testis-specific protein kinase 1</fullName>
    </submittedName>
</protein>
<dbReference type="OrthoDB" id="20134at2759"/>
<dbReference type="GO" id="GO:0030036">
    <property type="term" value="P:actin cytoskeleton organization"/>
    <property type="evidence" value="ECO:0007669"/>
    <property type="project" value="TreeGrafter"/>
</dbReference>
<feature type="domain" description="Protein kinase" evidence="6">
    <location>
        <begin position="1"/>
        <end position="41"/>
    </location>
</feature>